<protein>
    <submittedName>
        <fullName evidence="1">Uncharacterized protein</fullName>
    </submittedName>
</protein>
<accession>A0A6N2M4A9</accession>
<reference evidence="1" key="1">
    <citation type="submission" date="2019-03" db="EMBL/GenBank/DDBJ databases">
        <authorList>
            <person name="Mank J."/>
            <person name="Almeida P."/>
        </authorList>
    </citation>
    <scope>NUCLEOTIDE SEQUENCE</scope>
    <source>
        <strain evidence="1">78183</strain>
    </source>
</reference>
<organism evidence="1">
    <name type="scientific">Salix viminalis</name>
    <name type="common">Common osier</name>
    <name type="synonym">Basket willow</name>
    <dbReference type="NCBI Taxonomy" id="40686"/>
    <lineage>
        <taxon>Eukaryota</taxon>
        <taxon>Viridiplantae</taxon>
        <taxon>Streptophyta</taxon>
        <taxon>Embryophyta</taxon>
        <taxon>Tracheophyta</taxon>
        <taxon>Spermatophyta</taxon>
        <taxon>Magnoliopsida</taxon>
        <taxon>eudicotyledons</taxon>
        <taxon>Gunneridae</taxon>
        <taxon>Pentapetalae</taxon>
        <taxon>rosids</taxon>
        <taxon>fabids</taxon>
        <taxon>Malpighiales</taxon>
        <taxon>Salicaceae</taxon>
        <taxon>Saliceae</taxon>
        <taxon>Salix</taxon>
    </lineage>
</organism>
<name>A0A6N2M4A9_SALVM</name>
<sequence length="85" mass="10429">MTADRITDDRQVVLNWKRRRVRCRWFLDRVAVRVAEEKGVFFWGREEEKAVEGKKRRQKKKGVEKKRRQKEKGVDVAWCRREGKR</sequence>
<dbReference type="AlphaFoldDB" id="A0A6N2M4A9"/>
<evidence type="ECO:0000313" key="1">
    <source>
        <dbReference type="EMBL" id="VFU48527.1"/>
    </source>
</evidence>
<gene>
    <name evidence="1" type="ORF">SVIM_LOCUS318577</name>
</gene>
<proteinExistence type="predicted"/>
<dbReference type="EMBL" id="CAADRP010001698">
    <property type="protein sequence ID" value="VFU48527.1"/>
    <property type="molecule type" value="Genomic_DNA"/>
</dbReference>